<feature type="region of interest" description="Disordered" evidence="1">
    <location>
        <begin position="1"/>
        <end position="23"/>
    </location>
</feature>
<comment type="caution">
    <text evidence="2">The sequence shown here is derived from an EMBL/GenBank/DDBJ whole genome shotgun (WGS) entry which is preliminary data.</text>
</comment>
<dbReference type="EMBL" id="JBBPBM010000002">
    <property type="protein sequence ID" value="KAK8597305.1"/>
    <property type="molecule type" value="Genomic_DNA"/>
</dbReference>
<sequence>MARNGTVKRQNNRLRRPRQGEVQEARASGFFIRGVRRALLCLSLLEDEDDVNGGVREAADQQLPWL</sequence>
<protein>
    <submittedName>
        <fullName evidence="2">Uncharacterized protein</fullName>
    </submittedName>
</protein>
<keyword evidence="3" id="KW-1185">Reference proteome</keyword>
<dbReference type="Proteomes" id="UP001472677">
    <property type="component" value="Unassembled WGS sequence"/>
</dbReference>
<reference evidence="2 3" key="1">
    <citation type="journal article" date="2024" name="G3 (Bethesda)">
        <title>Genome assembly of Hibiscus sabdariffa L. provides insights into metabolisms of medicinal natural products.</title>
        <authorList>
            <person name="Kim T."/>
        </authorList>
    </citation>
    <scope>NUCLEOTIDE SEQUENCE [LARGE SCALE GENOMIC DNA]</scope>
    <source>
        <strain evidence="2">TK-2024</strain>
        <tissue evidence="2">Old leaves</tissue>
    </source>
</reference>
<evidence type="ECO:0000256" key="1">
    <source>
        <dbReference type="SAM" id="MobiDB-lite"/>
    </source>
</evidence>
<evidence type="ECO:0000313" key="2">
    <source>
        <dbReference type="EMBL" id="KAK8597305.1"/>
    </source>
</evidence>
<evidence type="ECO:0000313" key="3">
    <source>
        <dbReference type="Proteomes" id="UP001472677"/>
    </source>
</evidence>
<gene>
    <name evidence="2" type="ORF">V6N12_065776</name>
</gene>
<proteinExistence type="predicted"/>
<name>A0ABR2GAQ0_9ROSI</name>
<accession>A0ABR2GAQ0</accession>
<organism evidence="2 3">
    <name type="scientific">Hibiscus sabdariffa</name>
    <name type="common">roselle</name>
    <dbReference type="NCBI Taxonomy" id="183260"/>
    <lineage>
        <taxon>Eukaryota</taxon>
        <taxon>Viridiplantae</taxon>
        <taxon>Streptophyta</taxon>
        <taxon>Embryophyta</taxon>
        <taxon>Tracheophyta</taxon>
        <taxon>Spermatophyta</taxon>
        <taxon>Magnoliopsida</taxon>
        <taxon>eudicotyledons</taxon>
        <taxon>Gunneridae</taxon>
        <taxon>Pentapetalae</taxon>
        <taxon>rosids</taxon>
        <taxon>malvids</taxon>
        <taxon>Malvales</taxon>
        <taxon>Malvaceae</taxon>
        <taxon>Malvoideae</taxon>
        <taxon>Hibiscus</taxon>
    </lineage>
</organism>